<dbReference type="GO" id="GO:0008270">
    <property type="term" value="F:zinc ion binding"/>
    <property type="evidence" value="ECO:0007669"/>
    <property type="project" value="UniProtKB-KW"/>
</dbReference>
<dbReference type="PROSITE" id="PS50089">
    <property type="entry name" value="ZF_RING_2"/>
    <property type="match status" value="1"/>
</dbReference>
<dbReference type="SUPFAM" id="SSF57850">
    <property type="entry name" value="RING/U-box"/>
    <property type="match status" value="1"/>
</dbReference>
<keyword evidence="2 4" id="KW-0863">Zinc-finger</keyword>
<dbReference type="CDD" id="cd17039">
    <property type="entry name" value="Ubl_ubiquitin_like"/>
    <property type="match status" value="1"/>
</dbReference>
<dbReference type="Gene3D" id="4.10.830.40">
    <property type="match status" value="1"/>
</dbReference>
<dbReference type="PANTHER" id="PTHR25462">
    <property type="entry name" value="BONUS, ISOFORM C-RELATED"/>
    <property type="match status" value="1"/>
</dbReference>
<dbReference type="GO" id="GO:0006513">
    <property type="term" value="P:protein monoubiquitination"/>
    <property type="evidence" value="ECO:0007669"/>
    <property type="project" value="TreeGrafter"/>
</dbReference>
<evidence type="ECO:0000256" key="3">
    <source>
        <dbReference type="ARBA" id="ARBA00022833"/>
    </source>
</evidence>
<evidence type="ECO:0000259" key="5">
    <source>
        <dbReference type="PROSITE" id="PS50089"/>
    </source>
</evidence>
<dbReference type="InterPro" id="IPR001841">
    <property type="entry name" value="Znf_RING"/>
</dbReference>
<evidence type="ECO:0000313" key="6">
    <source>
        <dbReference type="EMBL" id="KAK3604114.1"/>
    </source>
</evidence>
<dbReference type="PANTHER" id="PTHR25462:SF229">
    <property type="entry name" value="TRANSCRIPTION INTERMEDIARY FACTOR 1-BETA"/>
    <property type="match status" value="1"/>
</dbReference>
<evidence type="ECO:0000256" key="4">
    <source>
        <dbReference type="PROSITE-ProRule" id="PRU00175"/>
    </source>
</evidence>
<gene>
    <name evidence="6" type="ORF">CHS0354_025818</name>
</gene>
<proteinExistence type="predicted"/>
<keyword evidence="3" id="KW-0862">Zinc</keyword>
<evidence type="ECO:0000256" key="1">
    <source>
        <dbReference type="ARBA" id="ARBA00022723"/>
    </source>
</evidence>
<reference evidence="6" key="2">
    <citation type="journal article" date="2021" name="Genome Biol. Evol.">
        <title>Developing a high-quality reference genome for a parasitic bivalve with doubly uniparental inheritance (Bivalvia: Unionida).</title>
        <authorList>
            <person name="Smith C.H."/>
        </authorList>
    </citation>
    <scope>NUCLEOTIDE SEQUENCE</scope>
    <source>
        <strain evidence="6">CHS0354</strain>
        <tissue evidence="6">Mantle</tissue>
    </source>
</reference>
<evidence type="ECO:0000313" key="7">
    <source>
        <dbReference type="Proteomes" id="UP001195483"/>
    </source>
</evidence>
<comment type="caution">
    <text evidence="6">The sequence shown here is derived from an EMBL/GenBank/DDBJ whole genome shotgun (WGS) entry which is preliminary data.</text>
</comment>
<dbReference type="InterPro" id="IPR047153">
    <property type="entry name" value="TRIM45/56/19-like"/>
</dbReference>
<reference evidence="6" key="3">
    <citation type="submission" date="2023-05" db="EMBL/GenBank/DDBJ databases">
        <authorList>
            <person name="Smith C.H."/>
        </authorList>
    </citation>
    <scope>NUCLEOTIDE SEQUENCE</scope>
    <source>
        <strain evidence="6">CHS0354</strain>
        <tissue evidence="6">Mantle</tissue>
    </source>
</reference>
<dbReference type="AlphaFoldDB" id="A0AAE0T686"/>
<dbReference type="CDD" id="cd19757">
    <property type="entry name" value="Bbox1"/>
    <property type="match status" value="1"/>
</dbReference>
<sequence>MFNWRMKKQAKLKRSPTPIITNDINSIKIAVKESEATSSTSAFKIQHHQKKTMHVQLISVNGTTNQVSPSRIHSPRTRKTCKRNIHLLQMAEGNPTCCICLKRLRNPVTIPCNHIFCSGCHKIYEEQNAREGSFACPLCNREVTVAPEVVSRVTKEDTNLRDASKDEICVKCDVCEPKISATRRCLECEENYCHVCSETHLKMKASRNHTLYELGVLDQQQNVSPHYREFCTKHTEEEIKMVCKTCKNIPLCLFCKISEHDNHRSRVLSEEVAQIKKSLQQSLALCEVRLELLQICTKEAEAFDSQLVQFEQEEVMRINEQEQELISLLENKKIYIKLEAQRYRESIKVIYKKIRMQNELCKIRLANELSNCVTIQAETIKLTDNTKGSQIAQRGFILKENLLKEGYRISKINLLSIAYKAFTPAGLPLQSIRLRMGEIATDIMKERKMNLFLKSCVDGQPMQLIEVNEDWNISDLRKRVMEKYSLLPEMFLVLKYNGKELMERHVWAYGADNVSTNFFVRCGLNNGSIIECFWSQYP</sequence>
<protein>
    <recommendedName>
        <fullName evidence="5">RING-type domain-containing protein</fullName>
    </recommendedName>
</protein>
<reference evidence="6" key="1">
    <citation type="journal article" date="2021" name="Genome Biol. Evol.">
        <title>A High-Quality Reference Genome for a Parasitic Bivalve with Doubly Uniparental Inheritance (Bivalvia: Unionida).</title>
        <authorList>
            <person name="Smith C.H."/>
        </authorList>
    </citation>
    <scope>NUCLEOTIDE SEQUENCE</scope>
    <source>
        <strain evidence="6">CHS0354</strain>
    </source>
</reference>
<dbReference type="Proteomes" id="UP001195483">
    <property type="component" value="Unassembled WGS sequence"/>
</dbReference>
<name>A0AAE0T686_9BIVA</name>
<feature type="domain" description="RING-type" evidence="5">
    <location>
        <begin position="97"/>
        <end position="140"/>
    </location>
</feature>
<dbReference type="InterPro" id="IPR013083">
    <property type="entry name" value="Znf_RING/FYVE/PHD"/>
</dbReference>
<dbReference type="Gene3D" id="3.30.160.60">
    <property type="entry name" value="Classic Zinc Finger"/>
    <property type="match status" value="1"/>
</dbReference>
<dbReference type="SMART" id="SM00184">
    <property type="entry name" value="RING"/>
    <property type="match status" value="1"/>
</dbReference>
<dbReference type="EMBL" id="JAEAOA010001542">
    <property type="protein sequence ID" value="KAK3604114.1"/>
    <property type="molecule type" value="Genomic_DNA"/>
</dbReference>
<dbReference type="Pfam" id="PF13920">
    <property type="entry name" value="zf-C3HC4_3"/>
    <property type="match status" value="1"/>
</dbReference>
<accession>A0AAE0T686</accession>
<organism evidence="6 7">
    <name type="scientific">Potamilus streckersoni</name>
    <dbReference type="NCBI Taxonomy" id="2493646"/>
    <lineage>
        <taxon>Eukaryota</taxon>
        <taxon>Metazoa</taxon>
        <taxon>Spiralia</taxon>
        <taxon>Lophotrochozoa</taxon>
        <taxon>Mollusca</taxon>
        <taxon>Bivalvia</taxon>
        <taxon>Autobranchia</taxon>
        <taxon>Heteroconchia</taxon>
        <taxon>Palaeoheterodonta</taxon>
        <taxon>Unionida</taxon>
        <taxon>Unionoidea</taxon>
        <taxon>Unionidae</taxon>
        <taxon>Ambleminae</taxon>
        <taxon>Lampsilini</taxon>
        <taxon>Potamilus</taxon>
    </lineage>
</organism>
<keyword evidence="1" id="KW-0479">Metal-binding</keyword>
<keyword evidence="7" id="KW-1185">Reference proteome</keyword>
<dbReference type="Gene3D" id="3.30.40.10">
    <property type="entry name" value="Zinc/RING finger domain, C3HC4 (zinc finger)"/>
    <property type="match status" value="1"/>
</dbReference>
<dbReference type="SUPFAM" id="SSF57845">
    <property type="entry name" value="B-box zinc-binding domain"/>
    <property type="match status" value="1"/>
</dbReference>
<dbReference type="GO" id="GO:0061630">
    <property type="term" value="F:ubiquitin protein ligase activity"/>
    <property type="evidence" value="ECO:0007669"/>
    <property type="project" value="TreeGrafter"/>
</dbReference>
<dbReference type="InterPro" id="IPR000315">
    <property type="entry name" value="Znf_B-box"/>
</dbReference>
<dbReference type="SMART" id="SM00336">
    <property type="entry name" value="BBOX"/>
    <property type="match status" value="2"/>
</dbReference>
<evidence type="ECO:0000256" key="2">
    <source>
        <dbReference type="ARBA" id="ARBA00022771"/>
    </source>
</evidence>